<dbReference type="GO" id="GO:0030246">
    <property type="term" value="F:carbohydrate binding"/>
    <property type="evidence" value="ECO:0007669"/>
    <property type="project" value="UniProtKB-KW"/>
</dbReference>
<evidence type="ECO:0000313" key="6">
    <source>
        <dbReference type="Proteomes" id="UP000694240"/>
    </source>
</evidence>
<protein>
    <submittedName>
        <fullName evidence="5">Jacalin-like lectin domain</fullName>
    </submittedName>
</protein>
<proteinExistence type="inferred from homology"/>
<accession>A0A8T1Z0U8</accession>
<sequence length="134" mass="14792">MALKVEAKGGNGGNKWDDGSDYDNVTKIYVRGGLEGIQFVKFEYVKAGKTIVGPIHGVYGRGFTQRFEIDHLNKEHLVSVNGCYDNTTDVIQALQFKNNLRSSEVIGFDENGTKFTLEAGGSKLLVSMDLLRKT</sequence>
<name>A0A8T1Z0U8_9BRAS</name>
<keyword evidence="2" id="KW-0430">Lectin</keyword>
<dbReference type="EMBL" id="JAEFBK010000011">
    <property type="protein sequence ID" value="KAG7552447.1"/>
    <property type="molecule type" value="Genomic_DNA"/>
</dbReference>
<dbReference type="Pfam" id="PF01419">
    <property type="entry name" value="Jacalin"/>
    <property type="match status" value="1"/>
</dbReference>
<evidence type="ECO:0000259" key="4">
    <source>
        <dbReference type="PROSITE" id="PS51752"/>
    </source>
</evidence>
<dbReference type="InterPro" id="IPR001229">
    <property type="entry name" value="Jacalin-like_lectin_dom"/>
</dbReference>
<evidence type="ECO:0000256" key="1">
    <source>
        <dbReference type="ARBA" id="ARBA00006568"/>
    </source>
</evidence>
<comment type="similarity">
    <text evidence="1">Belongs to the jacalin lectin family.</text>
</comment>
<evidence type="ECO:0000256" key="3">
    <source>
        <dbReference type="ARBA" id="ARBA00022737"/>
    </source>
</evidence>
<keyword evidence="3" id="KW-0677">Repeat</keyword>
<reference evidence="5 6" key="1">
    <citation type="submission" date="2020-12" db="EMBL/GenBank/DDBJ databases">
        <title>Concerted genomic and epigenomic changes stabilize Arabidopsis allopolyploids.</title>
        <authorList>
            <person name="Chen Z."/>
        </authorList>
    </citation>
    <scope>NUCLEOTIDE SEQUENCE [LARGE SCALE GENOMIC DNA]</scope>
    <source>
        <strain evidence="5">Allo738</strain>
        <tissue evidence="5">Leaf</tissue>
    </source>
</reference>
<dbReference type="PANTHER" id="PTHR47293:SF66">
    <property type="entry name" value="JACALIN-RELATED LECTIN 11-RELATED"/>
    <property type="match status" value="1"/>
</dbReference>
<dbReference type="SMART" id="SM00915">
    <property type="entry name" value="Jacalin"/>
    <property type="match status" value="1"/>
</dbReference>
<evidence type="ECO:0000256" key="2">
    <source>
        <dbReference type="ARBA" id="ARBA00022734"/>
    </source>
</evidence>
<organism evidence="5 6">
    <name type="scientific">Arabidopsis thaliana x Arabidopsis arenosa</name>
    <dbReference type="NCBI Taxonomy" id="1240361"/>
    <lineage>
        <taxon>Eukaryota</taxon>
        <taxon>Viridiplantae</taxon>
        <taxon>Streptophyta</taxon>
        <taxon>Embryophyta</taxon>
        <taxon>Tracheophyta</taxon>
        <taxon>Spermatophyta</taxon>
        <taxon>Magnoliopsida</taxon>
        <taxon>eudicotyledons</taxon>
        <taxon>Gunneridae</taxon>
        <taxon>Pentapetalae</taxon>
        <taxon>rosids</taxon>
        <taxon>malvids</taxon>
        <taxon>Brassicales</taxon>
        <taxon>Brassicaceae</taxon>
        <taxon>Camelineae</taxon>
        <taxon>Arabidopsis</taxon>
    </lineage>
</organism>
<gene>
    <name evidence="5" type="ORF">ISN45_Aa06g030490</name>
</gene>
<dbReference type="AlphaFoldDB" id="A0A8T1Z0U8"/>
<dbReference type="FunFam" id="2.100.10.30:FF:000001">
    <property type="entry name" value="Jacalin-related lectin 33"/>
    <property type="match status" value="1"/>
</dbReference>
<dbReference type="CDD" id="cd09612">
    <property type="entry name" value="Jacalin"/>
    <property type="match status" value="1"/>
</dbReference>
<feature type="domain" description="Jacalin-type lectin" evidence="4">
    <location>
        <begin position="2"/>
        <end position="134"/>
    </location>
</feature>
<dbReference type="Proteomes" id="UP000694240">
    <property type="component" value="Chromosome 11"/>
</dbReference>
<comment type="caution">
    <text evidence="5">The sequence shown here is derived from an EMBL/GenBank/DDBJ whole genome shotgun (WGS) entry which is preliminary data.</text>
</comment>
<keyword evidence="6" id="KW-1185">Reference proteome</keyword>
<dbReference type="PROSITE" id="PS51752">
    <property type="entry name" value="JACALIN_LECTIN"/>
    <property type="match status" value="1"/>
</dbReference>
<dbReference type="InterPro" id="IPR033734">
    <property type="entry name" value="Jacalin-like_lectin_dom_plant"/>
</dbReference>
<evidence type="ECO:0000313" key="5">
    <source>
        <dbReference type="EMBL" id="KAG7552447.1"/>
    </source>
</evidence>
<dbReference type="PANTHER" id="PTHR47293">
    <property type="entry name" value="JACALIN-RELATED LECTIN 3"/>
    <property type="match status" value="1"/>
</dbReference>